<feature type="non-terminal residue" evidence="4">
    <location>
        <position position="1"/>
    </location>
</feature>
<evidence type="ECO:0000256" key="2">
    <source>
        <dbReference type="ARBA" id="ARBA00022737"/>
    </source>
</evidence>
<sequence length="47" mass="5273">MKGLGSDKDTILELITSRSNAQRQEICAAYKSQYGKVGKKETNIRQN</sequence>
<evidence type="ECO:0000256" key="3">
    <source>
        <dbReference type="ARBA" id="ARBA00023216"/>
    </source>
</evidence>
<dbReference type="Gene3D" id="1.10.220.10">
    <property type="entry name" value="Annexin"/>
    <property type="match status" value="1"/>
</dbReference>
<keyword evidence="3" id="KW-0041">Annexin</keyword>
<proteinExistence type="inferred from homology"/>
<dbReference type="Pfam" id="PF00191">
    <property type="entry name" value="Annexin"/>
    <property type="match status" value="1"/>
</dbReference>
<dbReference type="EMBL" id="JAAWVQ010047623">
    <property type="protein sequence ID" value="MBN3275085.1"/>
    <property type="molecule type" value="Genomic_DNA"/>
</dbReference>
<keyword evidence="5" id="KW-1185">Reference proteome</keyword>
<keyword evidence="2" id="KW-0677">Repeat</keyword>
<dbReference type="InterPro" id="IPR037104">
    <property type="entry name" value="Annexin_sf"/>
</dbReference>
<feature type="non-terminal residue" evidence="4">
    <location>
        <position position="47"/>
    </location>
</feature>
<reference evidence="4" key="1">
    <citation type="journal article" date="2021" name="Cell">
        <title>Tracing the genetic footprints of vertebrate landing in non-teleost ray-finned fishes.</title>
        <authorList>
            <person name="Bi X."/>
            <person name="Wang K."/>
            <person name="Yang L."/>
            <person name="Pan H."/>
            <person name="Jiang H."/>
            <person name="Wei Q."/>
            <person name="Fang M."/>
            <person name="Yu H."/>
            <person name="Zhu C."/>
            <person name="Cai Y."/>
            <person name="He Y."/>
            <person name="Gan X."/>
            <person name="Zeng H."/>
            <person name="Yu D."/>
            <person name="Zhu Y."/>
            <person name="Jiang H."/>
            <person name="Qiu Q."/>
            <person name="Yang H."/>
            <person name="Zhang Y.E."/>
            <person name="Wang W."/>
            <person name="Zhu M."/>
            <person name="He S."/>
            <person name="Zhang G."/>
        </authorList>
    </citation>
    <scope>NUCLEOTIDE SEQUENCE</scope>
    <source>
        <strain evidence="4">Pddl_001</strain>
    </source>
</reference>
<dbReference type="InterPro" id="IPR018502">
    <property type="entry name" value="Annexin_repeat"/>
</dbReference>
<name>A0ABS2XMJ0_POLSP</name>
<dbReference type="Proteomes" id="UP001166093">
    <property type="component" value="Unassembled WGS sequence"/>
</dbReference>
<protein>
    <submittedName>
        <fullName evidence="4">ANXA6 protein</fullName>
    </submittedName>
</protein>
<accession>A0ABS2XMJ0</accession>
<evidence type="ECO:0000313" key="5">
    <source>
        <dbReference type="Proteomes" id="UP001166093"/>
    </source>
</evidence>
<gene>
    <name evidence="4" type="primary">Anxa6_2</name>
    <name evidence="4" type="ORF">GTO93_0011244</name>
</gene>
<dbReference type="SUPFAM" id="SSF47874">
    <property type="entry name" value="Annexin"/>
    <property type="match status" value="1"/>
</dbReference>
<dbReference type="PROSITE" id="PS51897">
    <property type="entry name" value="ANNEXIN_2"/>
    <property type="match status" value="1"/>
</dbReference>
<organism evidence="4 5">
    <name type="scientific">Polyodon spathula</name>
    <name type="common">North American paddlefish</name>
    <name type="synonym">Squalus spathula</name>
    <dbReference type="NCBI Taxonomy" id="7913"/>
    <lineage>
        <taxon>Eukaryota</taxon>
        <taxon>Metazoa</taxon>
        <taxon>Chordata</taxon>
        <taxon>Craniata</taxon>
        <taxon>Vertebrata</taxon>
        <taxon>Euteleostomi</taxon>
        <taxon>Actinopterygii</taxon>
        <taxon>Chondrostei</taxon>
        <taxon>Acipenseriformes</taxon>
        <taxon>Polyodontidae</taxon>
        <taxon>Polyodon</taxon>
    </lineage>
</organism>
<evidence type="ECO:0000256" key="1">
    <source>
        <dbReference type="ARBA" id="ARBA00007831"/>
    </source>
</evidence>
<comment type="caution">
    <text evidence="4">The sequence shown here is derived from an EMBL/GenBank/DDBJ whole genome shotgun (WGS) entry which is preliminary data.</text>
</comment>
<evidence type="ECO:0000313" key="4">
    <source>
        <dbReference type="EMBL" id="MBN3275085.1"/>
    </source>
</evidence>
<comment type="similarity">
    <text evidence="1">Belongs to the annexin family.</text>
</comment>